<protein>
    <recommendedName>
        <fullName evidence="3">Polymer-forming cytoskeletal protein</fullName>
    </recommendedName>
</protein>
<evidence type="ECO:0008006" key="3">
    <source>
        <dbReference type="Google" id="ProtNLM"/>
    </source>
</evidence>
<dbReference type="Pfam" id="PF04519">
    <property type="entry name" value="Bactofilin"/>
    <property type="match status" value="1"/>
</dbReference>
<gene>
    <name evidence="2" type="ORF">S01H4_02116</name>
</gene>
<accession>X1BJV7</accession>
<sequence length="172" mass="18932">MVFSNRDRGEREISGKEEESRTLLTIVGNKARIEGKLDVSQSIEIGCEIVGEVIVDGQMVIQKEGVVSADVTTIDARIIGKFEGNMKGTGKVEITETGVVDGNIKTDSLIINEGGVFSGKVTRITQEEEKGKKKFKPKEMKEEKVSAKAEKKEKEGKIKEFELGDIDDSLRL</sequence>
<dbReference type="InterPro" id="IPR007607">
    <property type="entry name" value="BacA/B"/>
</dbReference>
<feature type="region of interest" description="Disordered" evidence="1">
    <location>
        <begin position="128"/>
        <end position="155"/>
    </location>
</feature>
<dbReference type="AlphaFoldDB" id="X1BJV7"/>
<name>X1BJV7_9ZZZZ</name>
<proteinExistence type="predicted"/>
<dbReference type="PANTHER" id="PTHR35024">
    <property type="entry name" value="HYPOTHETICAL CYTOSOLIC PROTEIN"/>
    <property type="match status" value="1"/>
</dbReference>
<reference evidence="2" key="1">
    <citation type="journal article" date="2014" name="Front. Microbiol.">
        <title>High frequency of phylogenetically diverse reductive dehalogenase-homologous genes in deep subseafloor sedimentary metagenomes.</title>
        <authorList>
            <person name="Kawai M."/>
            <person name="Futagami T."/>
            <person name="Toyoda A."/>
            <person name="Takaki Y."/>
            <person name="Nishi S."/>
            <person name="Hori S."/>
            <person name="Arai W."/>
            <person name="Tsubouchi T."/>
            <person name="Morono Y."/>
            <person name="Uchiyama I."/>
            <person name="Ito T."/>
            <person name="Fujiyama A."/>
            <person name="Inagaki F."/>
            <person name="Takami H."/>
        </authorList>
    </citation>
    <scope>NUCLEOTIDE SEQUENCE</scope>
    <source>
        <strain evidence="2">Expedition CK06-06</strain>
    </source>
</reference>
<dbReference type="PANTHER" id="PTHR35024:SF4">
    <property type="entry name" value="POLYMER-FORMING CYTOSKELETAL PROTEIN"/>
    <property type="match status" value="1"/>
</dbReference>
<dbReference type="EMBL" id="BART01000440">
    <property type="protein sequence ID" value="GAG72366.1"/>
    <property type="molecule type" value="Genomic_DNA"/>
</dbReference>
<comment type="caution">
    <text evidence="2">The sequence shown here is derived from an EMBL/GenBank/DDBJ whole genome shotgun (WGS) entry which is preliminary data.</text>
</comment>
<organism evidence="2">
    <name type="scientific">marine sediment metagenome</name>
    <dbReference type="NCBI Taxonomy" id="412755"/>
    <lineage>
        <taxon>unclassified sequences</taxon>
        <taxon>metagenomes</taxon>
        <taxon>ecological metagenomes</taxon>
    </lineage>
</organism>
<evidence type="ECO:0000256" key="1">
    <source>
        <dbReference type="SAM" id="MobiDB-lite"/>
    </source>
</evidence>
<evidence type="ECO:0000313" key="2">
    <source>
        <dbReference type="EMBL" id="GAG72366.1"/>
    </source>
</evidence>